<organism evidence="1 2">
    <name type="scientific">Sphagnurus paluster</name>
    <dbReference type="NCBI Taxonomy" id="117069"/>
    <lineage>
        <taxon>Eukaryota</taxon>
        <taxon>Fungi</taxon>
        <taxon>Dikarya</taxon>
        <taxon>Basidiomycota</taxon>
        <taxon>Agaricomycotina</taxon>
        <taxon>Agaricomycetes</taxon>
        <taxon>Agaricomycetidae</taxon>
        <taxon>Agaricales</taxon>
        <taxon>Tricholomatineae</taxon>
        <taxon>Lyophyllaceae</taxon>
        <taxon>Sphagnurus</taxon>
    </lineage>
</organism>
<dbReference type="EMBL" id="JABCKI010005814">
    <property type="protein sequence ID" value="KAG5637635.1"/>
    <property type="molecule type" value="Genomic_DNA"/>
</dbReference>
<evidence type="ECO:0000313" key="1">
    <source>
        <dbReference type="EMBL" id="KAG5637635.1"/>
    </source>
</evidence>
<accession>A0A9P7K684</accession>
<evidence type="ECO:0000313" key="2">
    <source>
        <dbReference type="Proteomes" id="UP000717328"/>
    </source>
</evidence>
<dbReference type="SUPFAM" id="SSF56112">
    <property type="entry name" value="Protein kinase-like (PK-like)"/>
    <property type="match status" value="1"/>
</dbReference>
<dbReference type="Gene3D" id="1.10.510.10">
    <property type="entry name" value="Transferase(Phosphotransferase) domain 1"/>
    <property type="match status" value="1"/>
</dbReference>
<comment type="caution">
    <text evidence="1">The sequence shown here is derived from an EMBL/GenBank/DDBJ whole genome shotgun (WGS) entry which is preliminary data.</text>
</comment>
<reference evidence="1" key="2">
    <citation type="submission" date="2021-10" db="EMBL/GenBank/DDBJ databases">
        <title>Phylogenomics reveals ancestral predisposition of the termite-cultivated fungus Termitomyces towards a domesticated lifestyle.</title>
        <authorList>
            <person name="Auxier B."/>
            <person name="Grum-Grzhimaylo A."/>
            <person name="Cardenas M.E."/>
            <person name="Lodge J.D."/>
            <person name="Laessoe T."/>
            <person name="Pedersen O."/>
            <person name="Smith M.E."/>
            <person name="Kuyper T.W."/>
            <person name="Franco-Molano E.A."/>
            <person name="Baroni T.J."/>
            <person name="Aanen D.K."/>
        </authorList>
    </citation>
    <scope>NUCLEOTIDE SEQUENCE</scope>
    <source>
        <strain evidence="1">D49</strain>
    </source>
</reference>
<dbReference type="Proteomes" id="UP000717328">
    <property type="component" value="Unassembled WGS sequence"/>
</dbReference>
<name>A0A9P7K684_9AGAR</name>
<keyword evidence="2" id="KW-1185">Reference proteome</keyword>
<sequence>MNRAVSPTTALCGLGLRVGPDIADRRTLGAHGGACFVTRFRNDLCANSIPVVEATAYVAQTHVTRMEPYAAVFNGWRVPCLGLTVVGSDVTFYAIITIGHQYRVVPLTSTLSCLPEANDGEDRKKLYSAFAAASVLLTFIQEDGARYAKSPPPRIPDHTHSYPAVTELQRYGSAGAVRFQITELRPDEQSHRLLYLARTDDGREIIVKFTQRYCIELHDFCASRKLSPEILGFERLPGGWYAIAMEYLPSAAFLTPNKEGLRQHGQRWFAEMRGLVESFHAAGFVHGDLREVNIICAGDRALLIDFDWGGKAGEVSYPFRLSKLNPELLLGRSSTETTITVADDLRVLQWTLGKARASVE</sequence>
<dbReference type="InterPro" id="IPR011009">
    <property type="entry name" value="Kinase-like_dom_sf"/>
</dbReference>
<proteinExistence type="predicted"/>
<reference evidence="1" key="1">
    <citation type="submission" date="2021-02" db="EMBL/GenBank/DDBJ databases">
        <authorList>
            <person name="Nieuwenhuis M."/>
            <person name="Van De Peppel L.J.J."/>
        </authorList>
    </citation>
    <scope>NUCLEOTIDE SEQUENCE</scope>
    <source>
        <strain evidence="1">D49</strain>
    </source>
</reference>
<dbReference type="AlphaFoldDB" id="A0A9P7K684"/>
<protein>
    <submittedName>
        <fullName evidence="1">Uncharacterized protein</fullName>
    </submittedName>
</protein>
<gene>
    <name evidence="1" type="ORF">H0H81_003860</name>
</gene>
<dbReference type="OrthoDB" id="3261131at2759"/>